<keyword evidence="1" id="KW-0479">Metal-binding</keyword>
<evidence type="ECO:0000256" key="4">
    <source>
        <dbReference type="PROSITE-ProRule" id="PRU00134"/>
    </source>
</evidence>
<dbReference type="InterPro" id="IPR002893">
    <property type="entry name" value="Znf_MYND"/>
</dbReference>
<dbReference type="GeneID" id="19299341"/>
<keyword evidence="7" id="KW-1185">Reference proteome</keyword>
<gene>
    <name evidence="6" type="ORF">GLOTRDRAFT_111137</name>
</gene>
<evidence type="ECO:0000256" key="3">
    <source>
        <dbReference type="ARBA" id="ARBA00022833"/>
    </source>
</evidence>
<reference evidence="6 7" key="1">
    <citation type="journal article" date="2012" name="Science">
        <title>The Paleozoic origin of enzymatic lignin decomposition reconstructed from 31 fungal genomes.</title>
        <authorList>
            <person name="Floudas D."/>
            <person name="Binder M."/>
            <person name="Riley R."/>
            <person name="Barry K."/>
            <person name="Blanchette R.A."/>
            <person name="Henrissat B."/>
            <person name="Martinez A.T."/>
            <person name="Otillar R."/>
            <person name="Spatafora J.W."/>
            <person name="Yadav J.S."/>
            <person name="Aerts A."/>
            <person name="Benoit I."/>
            <person name="Boyd A."/>
            <person name="Carlson A."/>
            <person name="Copeland A."/>
            <person name="Coutinho P.M."/>
            <person name="de Vries R.P."/>
            <person name="Ferreira P."/>
            <person name="Findley K."/>
            <person name="Foster B."/>
            <person name="Gaskell J."/>
            <person name="Glotzer D."/>
            <person name="Gorecki P."/>
            <person name="Heitman J."/>
            <person name="Hesse C."/>
            <person name="Hori C."/>
            <person name="Igarashi K."/>
            <person name="Jurgens J.A."/>
            <person name="Kallen N."/>
            <person name="Kersten P."/>
            <person name="Kohler A."/>
            <person name="Kuees U."/>
            <person name="Kumar T.K.A."/>
            <person name="Kuo A."/>
            <person name="LaButti K."/>
            <person name="Larrondo L.F."/>
            <person name="Lindquist E."/>
            <person name="Ling A."/>
            <person name="Lombard V."/>
            <person name="Lucas S."/>
            <person name="Lundell T."/>
            <person name="Martin R."/>
            <person name="McLaughlin D.J."/>
            <person name="Morgenstern I."/>
            <person name="Morin E."/>
            <person name="Murat C."/>
            <person name="Nagy L.G."/>
            <person name="Nolan M."/>
            <person name="Ohm R.A."/>
            <person name="Patyshakuliyeva A."/>
            <person name="Rokas A."/>
            <person name="Ruiz-Duenas F.J."/>
            <person name="Sabat G."/>
            <person name="Salamov A."/>
            <person name="Samejima M."/>
            <person name="Schmutz J."/>
            <person name="Slot J.C."/>
            <person name="St John F."/>
            <person name="Stenlid J."/>
            <person name="Sun H."/>
            <person name="Sun S."/>
            <person name="Syed K."/>
            <person name="Tsang A."/>
            <person name="Wiebenga A."/>
            <person name="Young D."/>
            <person name="Pisabarro A."/>
            <person name="Eastwood D.C."/>
            <person name="Martin F."/>
            <person name="Cullen D."/>
            <person name="Grigoriev I.V."/>
            <person name="Hibbett D.S."/>
        </authorList>
    </citation>
    <scope>NUCLEOTIDE SEQUENCE [LARGE SCALE GENOMIC DNA]</scope>
    <source>
        <strain evidence="6 7">ATCC 11539</strain>
    </source>
</reference>
<dbReference type="OrthoDB" id="10257049at2759"/>
<evidence type="ECO:0000313" key="7">
    <source>
        <dbReference type="Proteomes" id="UP000030669"/>
    </source>
</evidence>
<dbReference type="KEGG" id="gtr:GLOTRDRAFT_111137"/>
<feature type="domain" description="MYND-type" evidence="5">
    <location>
        <begin position="30"/>
        <end position="55"/>
    </location>
</feature>
<dbReference type="PROSITE" id="PS50865">
    <property type="entry name" value="ZF_MYND_2"/>
    <property type="match status" value="1"/>
</dbReference>
<dbReference type="GO" id="GO:0008270">
    <property type="term" value="F:zinc ion binding"/>
    <property type="evidence" value="ECO:0007669"/>
    <property type="project" value="UniProtKB-KW"/>
</dbReference>
<evidence type="ECO:0000259" key="5">
    <source>
        <dbReference type="PROSITE" id="PS50865"/>
    </source>
</evidence>
<keyword evidence="2 4" id="KW-0863">Zinc-finger</keyword>
<dbReference type="SUPFAM" id="SSF144232">
    <property type="entry name" value="HIT/MYND zinc finger-like"/>
    <property type="match status" value="1"/>
</dbReference>
<accession>S7Q541</accession>
<organism evidence="6 7">
    <name type="scientific">Gloeophyllum trabeum (strain ATCC 11539 / FP-39264 / Madison 617)</name>
    <name type="common">Brown rot fungus</name>
    <dbReference type="NCBI Taxonomy" id="670483"/>
    <lineage>
        <taxon>Eukaryota</taxon>
        <taxon>Fungi</taxon>
        <taxon>Dikarya</taxon>
        <taxon>Basidiomycota</taxon>
        <taxon>Agaricomycotina</taxon>
        <taxon>Agaricomycetes</taxon>
        <taxon>Gloeophyllales</taxon>
        <taxon>Gloeophyllaceae</taxon>
        <taxon>Gloeophyllum</taxon>
    </lineage>
</organism>
<evidence type="ECO:0000313" key="6">
    <source>
        <dbReference type="EMBL" id="EPQ55146.1"/>
    </source>
</evidence>
<dbReference type="HOGENOM" id="CLU_2812608_0_0_1"/>
<dbReference type="Proteomes" id="UP000030669">
    <property type="component" value="Unassembled WGS sequence"/>
</dbReference>
<dbReference type="EMBL" id="KB469302">
    <property type="protein sequence ID" value="EPQ55146.1"/>
    <property type="molecule type" value="Genomic_DNA"/>
</dbReference>
<evidence type="ECO:0000256" key="1">
    <source>
        <dbReference type="ARBA" id="ARBA00022723"/>
    </source>
</evidence>
<dbReference type="RefSeq" id="XP_007866308.1">
    <property type="nucleotide sequence ID" value="XM_007868117.1"/>
</dbReference>
<keyword evidence="3" id="KW-0862">Zinc</keyword>
<dbReference type="Gene3D" id="6.10.140.2220">
    <property type="match status" value="1"/>
</dbReference>
<dbReference type="AlphaFoldDB" id="S7Q541"/>
<proteinExistence type="predicted"/>
<name>S7Q541_GLOTA</name>
<dbReference type="Pfam" id="PF01753">
    <property type="entry name" value="zf-MYND"/>
    <property type="match status" value="1"/>
</dbReference>
<evidence type="ECO:0000256" key="2">
    <source>
        <dbReference type="ARBA" id="ARBA00022771"/>
    </source>
</evidence>
<protein>
    <recommendedName>
        <fullName evidence="5">MYND-type domain-containing protein</fullName>
    </recommendedName>
</protein>
<sequence>MEVQQTRTRGHRDPVIEDRLFRFGGLSKACDRCKHVSYCGKECQAADWPNHKRVCKTEAAKHKTEEL</sequence>